<evidence type="ECO:0000313" key="3">
    <source>
        <dbReference type="Proteomes" id="UP001153292"/>
    </source>
</evidence>
<dbReference type="Proteomes" id="UP001153292">
    <property type="component" value="Chromosome 4"/>
</dbReference>
<organism evidence="2 3">
    <name type="scientific">Chilo suppressalis</name>
    <name type="common">Asiatic rice borer moth</name>
    <dbReference type="NCBI Taxonomy" id="168631"/>
    <lineage>
        <taxon>Eukaryota</taxon>
        <taxon>Metazoa</taxon>
        <taxon>Ecdysozoa</taxon>
        <taxon>Arthropoda</taxon>
        <taxon>Hexapoda</taxon>
        <taxon>Insecta</taxon>
        <taxon>Pterygota</taxon>
        <taxon>Neoptera</taxon>
        <taxon>Endopterygota</taxon>
        <taxon>Lepidoptera</taxon>
        <taxon>Glossata</taxon>
        <taxon>Ditrysia</taxon>
        <taxon>Pyraloidea</taxon>
        <taxon>Crambidae</taxon>
        <taxon>Crambinae</taxon>
        <taxon>Chilo</taxon>
    </lineage>
</organism>
<comment type="similarity">
    <text evidence="1">Belongs to the UPF0489 family.</text>
</comment>
<dbReference type="EMBL" id="OU963897">
    <property type="protein sequence ID" value="CAH0405262.1"/>
    <property type="molecule type" value="Genomic_DNA"/>
</dbReference>
<dbReference type="PANTHER" id="PTHR13225:SF3">
    <property type="entry name" value="UPF0489 PROTEIN C5ORF22"/>
    <property type="match status" value="1"/>
</dbReference>
<reference evidence="2" key="1">
    <citation type="submission" date="2021-12" db="EMBL/GenBank/DDBJ databases">
        <authorList>
            <person name="King R."/>
        </authorList>
    </citation>
    <scope>NUCLEOTIDE SEQUENCE</scope>
</reference>
<dbReference type="Pfam" id="PF12640">
    <property type="entry name" value="UPF0489"/>
    <property type="match status" value="1"/>
</dbReference>
<gene>
    <name evidence="2" type="ORF">CHILSU_LOCUS8621</name>
</gene>
<accession>A0ABN8BF67</accession>
<evidence type="ECO:0008006" key="4">
    <source>
        <dbReference type="Google" id="ProtNLM"/>
    </source>
</evidence>
<sequence>MAGDSNNTNQPAKKFKKIPIYVVEEHNDALQFMYSAIGGKKLPVEGTTLLHLDAHPDMLIDRKLQGEDARSGRKLLPLLQIENWIMPAVAAGHLGRVLWLRPPWAKQFTDGSRVIQVGDDASTGLLRVDSTEPYYLSDGLYSSQLTNARTFDFTVAELVSDSPNNTERTFRDLANKLNISQPYVLDIDLDFFSTANPFLFLYRHIDLYDKLEPIFTFDIPEERNEENILRVTKKREKQLDELESLFQHLEEYNSLEDYTGEKSSTYYKVLDIASAVLAEAERLNEPPDWWAVFAGGCTRDQGGLPHHISSQAEITDEILNGLHPLLKILPPPVLITIARSTDDGYCPPDQVEFIQQAVLMMLQDVYDTDEPYMHYLNANTL</sequence>
<protein>
    <recommendedName>
        <fullName evidence="4">Misexpression suppressor of ras</fullName>
    </recommendedName>
</protein>
<evidence type="ECO:0000313" key="2">
    <source>
        <dbReference type="EMBL" id="CAH0405262.1"/>
    </source>
</evidence>
<dbReference type="PANTHER" id="PTHR13225">
    <property type="entry name" value="MISEXPRESSION SUPPRESSOR OF RAS 6"/>
    <property type="match status" value="1"/>
</dbReference>
<evidence type="ECO:0000256" key="1">
    <source>
        <dbReference type="ARBA" id="ARBA00007099"/>
    </source>
</evidence>
<dbReference type="InterPro" id="IPR024131">
    <property type="entry name" value="UPF0489"/>
</dbReference>
<name>A0ABN8BF67_CHISP</name>
<proteinExistence type="inferred from homology"/>
<keyword evidence="3" id="KW-1185">Reference proteome</keyword>